<keyword evidence="1" id="KW-0472">Membrane</keyword>
<protein>
    <submittedName>
        <fullName evidence="2">Uncharacterized protein</fullName>
    </submittedName>
</protein>
<keyword evidence="1" id="KW-1133">Transmembrane helix</keyword>
<accession>A0AAV6PPQ9</accession>
<name>A0AAV6PPQ9_SOLSE</name>
<gene>
    <name evidence="2" type="ORF">JOB18_046627</name>
</gene>
<keyword evidence="3" id="KW-1185">Reference proteome</keyword>
<evidence type="ECO:0000256" key="1">
    <source>
        <dbReference type="SAM" id="Phobius"/>
    </source>
</evidence>
<dbReference type="Proteomes" id="UP000693946">
    <property type="component" value="Unassembled WGS sequence"/>
</dbReference>
<keyword evidence="1" id="KW-0812">Transmembrane</keyword>
<comment type="caution">
    <text evidence="2">The sequence shown here is derived from an EMBL/GenBank/DDBJ whole genome shotgun (WGS) entry which is preliminary data.</text>
</comment>
<sequence length="327" mass="37218">MSPAKNAKELLVYSSPTRPGVKCRVSVSHFTFFVYNWVSILCGVIVIAHAKQQLLFKFKFEWTLMDWETALYLLTSVNSFVLRQHTCDVYVIADGTTLITDRAKILERWVEHFEAVLNRPSTIKTEAIQRLPQIPVNQELDALPSTCETQKAISQMTSGKAPCLDGIPAEVYKSARADAVTSPLGEDIYSPRTDIFQSMWEKAMLTDTIQDSDERICTRYRTDGKLLNKWRLLALTKVKQTVIKDFLFCTLNAASEQKMQSLTDRFSGSCDNFGLTNSTKKTKVMFQPCPGKPYKEPMYHCTWPSLEHGGQFHIPRQHLVTSDTSRK</sequence>
<dbReference type="EMBL" id="JAGKHQ010000225">
    <property type="protein sequence ID" value="KAG7471418.1"/>
    <property type="molecule type" value="Genomic_DNA"/>
</dbReference>
<feature type="transmembrane region" description="Helical" evidence="1">
    <location>
        <begin position="32"/>
        <end position="50"/>
    </location>
</feature>
<organism evidence="2 3">
    <name type="scientific">Solea senegalensis</name>
    <name type="common">Senegalese sole</name>
    <dbReference type="NCBI Taxonomy" id="28829"/>
    <lineage>
        <taxon>Eukaryota</taxon>
        <taxon>Metazoa</taxon>
        <taxon>Chordata</taxon>
        <taxon>Craniata</taxon>
        <taxon>Vertebrata</taxon>
        <taxon>Euteleostomi</taxon>
        <taxon>Actinopterygii</taxon>
        <taxon>Neopterygii</taxon>
        <taxon>Teleostei</taxon>
        <taxon>Neoteleostei</taxon>
        <taxon>Acanthomorphata</taxon>
        <taxon>Carangaria</taxon>
        <taxon>Pleuronectiformes</taxon>
        <taxon>Pleuronectoidei</taxon>
        <taxon>Soleidae</taxon>
        <taxon>Solea</taxon>
    </lineage>
</organism>
<evidence type="ECO:0000313" key="3">
    <source>
        <dbReference type="Proteomes" id="UP000693946"/>
    </source>
</evidence>
<reference evidence="2 3" key="1">
    <citation type="journal article" date="2021" name="Sci. Rep.">
        <title>Chromosome anchoring in Senegalese sole (Solea senegalensis) reveals sex-associated markers and genome rearrangements in flatfish.</title>
        <authorList>
            <person name="Guerrero-Cozar I."/>
            <person name="Gomez-Garrido J."/>
            <person name="Berbel C."/>
            <person name="Martinez-Blanch J.F."/>
            <person name="Alioto T."/>
            <person name="Claros M.G."/>
            <person name="Gagnaire P.A."/>
            <person name="Manchado M."/>
        </authorList>
    </citation>
    <scope>NUCLEOTIDE SEQUENCE [LARGE SCALE GENOMIC DNA]</scope>
    <source>
        <strain evidence="2">Sse05_10M</strain>
    </source>
</reference>
<proteinExistence type="predicted"/>
<evidence type="ECO:0000313" key="2">
    <source>
        <dbReference type="EMBL" id="KAG7471418.1"/>
    </source>
</evidence>
<dbReference type="AlphaFoldDB" id="A0AAV6PPQ9"/>